<evidence type="ECO:0000313" key="2">
    <source>
        <dbReference type="Proteomes" id="UP000249016"/>
    </source>
</evidence>
<sequence length="93" mass="10598">MHDALDHYQACTNKQLKEILYTHFAIAIHFSRNIRRGNDIVLISPLAVQLPSVNASEVGLCLDDIKAWLPFNHILKDHPLADRVRQGVMPLFL</sequence>
<proteinExistence type="predicted"/>
<accession>A0A327NQ71</accession>
<organism evidence="1 2">
    <name type="scientific">Spirosoma telluris</name>
    <dbReference type="NCBI Taxonomy" id="2183553"/>
    <lineage>
        <taxon>Bacteria</taxon>
        <taxon>Pseudomonadati</taxon>
        <taxon>Bacteroidota</taxon>
        <taxon>Cytophagia</taxon>
        <taxon>Cytophagales</taxon>
        <taxon>Cytophagaceae</taxon>
        <taxon>Spirosoma</taxon>
    </lineage>
</organism>
<comment type="caution">
    <text evidence="1">The sequence shown here is derived from an EMBL/GenBank/DDBJ whole genome shotgun (WGS) entry which is preliminary data.</text>
</comment>
<reference evidence="1 2" key="1">
    <citation type="submission" date="2018-06" db="EMBL/GenBank/DDBJ databases">
        <title>Spirosoma sp. HMF3257 Genome sequencing and assembly.</title>
        <authorList>
            <person name="Kang H."/>
            <person name="Cha I."/>
            <person name="Kim H."/>
            <person name="Kang J."/>
            <person name="Joh K."/>
        </authorList>
    </citation>
    <scope>NUCLEOTIDE SEQUENCE [LARGE SCALE GENOMIC DNA]</scope>
    <source>
        <strain evidence="1 2">HMF3257</strain>
    </source>
</reference>
<dbReference type="EMBL" id="QLII01000001">
    <property type="protein sequence ID" value="RAI76863.1"/>
    <property type="molecule type" value="Genomic_DNA"/>
</dbReference>
<protein>
    <submittedName>
        <fullName evidence="1">Uncharacterized protein</fullName>
    </submittedName>
</protein>
<dbReference type="AlphaFoldDB" id="A0A327NQ71"/>
<evidence type="ECO:0000313" key="1">
    <source>
        <dbReference type="EMBL" id="RAI76863.1"/>
    </source>
</evidence>
<dbReference type="RefSeq" id="WP_111346934.1">
    <property type="nucleotide sequence ID" value="NZ_QLII01000001.1"/>
</dbReference>
<gene>
    <name evidence="1" type="ORF">HMF3257_26690</name>
</gene>
<keyword evidence="2" id="KW-1185">Reference proteome</keyword>
<name>A0A327NQ71_9BACT</name>
<dbReference type="Proteomes" id="UP000249016">
    <property type="component" value="Unassembled WGS sequence"/>
</dbReference>